<protein>
    <submittedName>
        <fullName evidence="1">DUF362 domain-containing protein</fullName>
    </submittedName>
</protein>
<reference evidence="1 2" key="1">
    <citation type="submission" date="2019-04" db="EMBL/GenBank/DDBJ databases">
        <title>Isolation and culture of sulfate reducing bacteria from the cold seep of the South China Sea.</title>
        <authorList>
            <person name="Sun C."/>
            <person name="Liu R."/>
        </authorList>
    </citation>
    <scope>NUCLEOTIDE SEQUENCE [LARGE SCALE GENOMIC DNA]</scope>
    <source>
        <strain evidence="1 2">CS1</strain>
    </source>
</reference>
<evidence type="ECO:0000313" key="1">
    <source>
        <dbReference type="EMBL" id="QJT08471.1"/>
    </source>
</evidence>
<dbReference type="RefSeq" id="WP_171266817.1">
    <property type="nucleotide sequence ID" value="NZ_CP039543.1"/>
</dbReference>
<proteinExistence type="predicted"/>
<organism evidence="1 2">
    <name type="scientific">Oceanidesulfovibrio marinus</name>
    <dbReference type="NCBI Taxonomy" id="370038"/>
    <lineage>
        <taxon>Bacteria</taxon>
        <taxon>Pseudomonadati</taxon>
        <taxon>Thermodesulfobacteriota</taxon>
        <taxon>Desulfovibrionia</taxon>
        <taxon>Desulfovibrionales</taxon>
        <taxon>Desulfovibrionaceae</taxon>
        <taxon>Oceanidesulfovibrio</taxon>
    </lineage>
</organism>
<dbReference type="Gene3D" id="3.40.50.11440">
    <property type="match status" value="1"/>
</dbReference>
<dbReference type="Proteomes" id="UP000503251">
    <property type="component" value="Chromosome"/>
</dbReference>
<keyword evidence="2" id="KW-1185">Reference proteome</keyword>
<accession>A0ABX6NE12</accession>
<sequence>MSVCTPPRNPDAEPLQLPQLALVRQRFDRSAIVDPAAATHAELDRVIPSDLPLQGKRVAITAGSRGIAALGEVLAATAAFFKSHGAEPFIFPAMGSHGGATAQGQREYLEHLGLTEAHLDAPIVSSMEVRQIGETHHGVPVYLDATALAADHIVLVNRVKTHTKFSGRLESGLFKMLAVGAAKHLGAATVHRESVRVGLAEVILSNARLALKRAPVLAGIALVENAAGALHTLCACPPATMEDKESGLLTLSKTLMPRLPVQDIDLLVVDEIGKNISGTGMDTKVTGRNRDILSEFDEPDPTLPRVKRIAIRDLHPDSQGNALGIGFADFTTDRLVAAMDYGKTVTNALTGISPEKAAVPIHFPTDRAMIDAALGSLGAWQPNTVRLIRIRDTKHLDVVAVSPALLPDLPGHCEVVHTPQDMTFDAAGNLTPLELNLS</sequence>
<evidence type="ECO:0000313" key="2">
    <source>
        <dbReference type="Proteomes" id="UP000503251"/>
    </source>
</evidence>
<gene>
    <name evidence="1" type="ORF">E8L03_05805</name>
</gene>
<dbReference type="EMBL" id="CP039543">
    <property type="protein sequence ID" value="QJT08471.1"/>
    <property type="molecule type" value="Genomic_DNA"/>
</dbReference>
<name>A0ABX6NE12_9BACT</name>